<accession>A0A0E3X164</accession>
<dbReference type="RefSeq" id="WP_048205893.1">
    <property type="nucleotide sequence ID" value="NZ_CP009518.1"/>
</dbReference>
<evidence type="ECO:0008006" key="9">
    <source>
        <dbReference type="Google" id="ProtNLM"/>
    </source>
</evidence>
<keyword evidence="8" id="KW-1185">Reference proteome</keyword>
<evidence type="ECO:0000256" key="6">
    <source>
        <dbReference type="SAM" id="Phobius"/>
    </source>
</evidence>
<reference evidence="7 8" key="1">
    <citation type="submission" date="2014-07" db="EMBL/GenBank/DDBJ databases">
        <title>Methanogenic archaea and the global carbon cycle.</title>
        <authorList>
            <person name="Henriksen J.R."/>
            <person name="Luke J."/>
            <person name="Reinhart S."/>
            <person name="Benedict M.N."/>
            <person name="Youngblut N.D."/>
            <person name="Metcalf M.E."/>
            <person name="Whitaker R.J."/>
            <person name="Metcalf W.W."/>
        </authorList>
    </citation>
    <scope>NUCLEOTIDE SEQUENCE [LARGE SCALE GENOMIC DNA]</scope>
    <source>
        <strain evidence="7 8">MM1</strain>
    </source>
</reference>
<comment type="subcellular location">
    <subcellularLocation>
        <location evidence="1">Membrane</location>
        <topology evidence="1">Multi-pass membrane protein</topology>
    </subcellularLocation>
</comment>
<gene>
    <name evidence="7" type="ORF">MCMEM_1801</name>
</gene>
<keyword evidence="5 6" id="KW-0472">Membrane</keyword>
<keyword evidence="4 6" id="KW-1133">Transmembrane helix</keyword>
<keyword evidence="3 6" id="KW-0812">Transmembrane</keyword>
<dbReference type="HOGENOM" id="CLU_041771_3_0_2"/>
<feature type="transmembrane region" description="Helical" evidence="6">
    <location>
        <begin position="148"/>
        <end position="170"/>
    </location>
</feature>
<comment type="similarity">
    <text evidence="2">Belongs to the autoinducer-2 exporter (AI-2E) (TC 2.A.86) family.</text>
</comment>
<dbReference type="InterPro" id="IPR002549">
    <property type="entry name" value="AI-2E-like"/>
</dbReference>
<dbReference type="EMBL" id="CP009518">
    <property type="protein sequence ID" value="AKB85854.1"/>
    <property type="molecule type" value="Genomic_DNA"/>
</dbReference>
<feature type="transmembrane region" description="Helical" evidence="6">
    <location>
        <begin position="201"/>
        <end position="228"/>
    </location>
</feature>
<dbReference type="AlphaFoldDB" id="A0A0E3X164"/>
<evidence type="ECO:0000256" key="4">
    <source>
        <dbReference type="ARBA" id="ARBA00022989"/>
    </source>
</evidence>
<evidence type="ECO:0000256" key="5">
    <source>
        <dbReference type="ARBA" id="ARBA00023136"/>
    </source>
</evidence>
<feature type="transmembrane region" description="Helical" evidence="6">
    <location>
        <begin position="263"/>
        <end position="284"/>
    </location>
</feature>
<dbReference type="Pfam" id="PF01594">
    <property type="entry name" value="AI-2E_transport"/>
    <property type="match status" value="1"/>
</dbReference>
<feature type="transmembrane region" description="Helical" evidence="6">
    <location>
        <begin position="19"/>
        <end position="37"/>
    </location>
</feature>
<evidence type="ECO:0000256" key="3">
    <source>
        <dbReference type="ARBA" id="ARBA00022692"/>
    </source>
</evidence>
<dbReference type="OrthoDB" id="137390at2157"/>
<feature type="transmembrane region" description="Helical" evidence="6">
    <location>
        <begin position="304"/>
        <end position="329"/>
    </location>
</feature>
<evidence type="ECO:0000313" key="8">
    <source>
        <dbReference type="Proteomes" id="UP000033048"/>
    </source>
</evidence>
<protein>
    <recommendedName>
        <fullName evidence="9">Permease</fullName>
    </recommendedName>
</protein>
<organism evidence="7 8">
    <name type="scientific">Methanococcoides methylutens MM1</name>
    <dbReference type="NCBI Taxonomy" id="1434104"/>
    <lineage>
        <taxon>Archaea</taxon>
        <taxon>Methanobacteriati</taxon>
        <taxon>Methanobacteriota</taxon>
        <taxon>Stenosarchaea group</taxon>
        <taxon>Methanomicrobia</taxon>
        <taxon>Methanosarcinales</taxon>
        <taxon>Methanosarcinaceae</taxon>
        <taxon>Methanococcoides</taxon>
    </lineage>
</organism>
<dbReference type="GO" id="GO:0016020">
    <property type="term" value="C:membrane"/>
    <property type="evidence" value="ECO:0007669"/>
    <property type="project" value="UniProtKB-SubCell"/>
</dbReference>
<dbReference type="GeneID" id="24894371"/>
<dbReference type="STRING" id="1434104.MCMEM_1801"/>
<evidence type="ECO:0000256" key="1">
    <source>
        <dbReference type="ARBA" id="ARBA00004141"/>
    </source>
</evidence>
<dbReference type="KEGG" id="mmet:MCMEM_1801"/>
<feature type="transmembrane region" description="Helical" evidence="6">
    <location>
        <begin position="67"/>
        <end position="88"/>
    </location>
</feature>
<sequence>MVTDISNELSRQIGSRWKVLVIIALVILFSTFIYILLPLADGIMLGLVFAYIARPIYMVLQRKRHIGAFVATMFIVAPIILILGMGIIEIVNQIVWITENQSIVVESLFEFVRSLNIPQGYYEQIQQTIWDSSLSILPLLGNLVFVSYARGIAMFVINLLVAIFVCYFLLADGDALYRSFLKVVPDGNQSVVKRYVHHMDVILGGVFIGNAYAALSVSTLSVIVFTAFGLSHVLALATLIFIASAIPMFAGYMVLVVLSVIRYFSLGLESAVIFFVVCSIIIYVPPELFLRPYLASVKSHIHPFLIFLAFLGGAFVGGIAGFFAAPILLGSLIAAYKVYVENLDEAEAEQVEAAQASDE</sequence>
<evidence type="ECO:0000256" key="2">
    <source>
        <dbReference type="ARBA" id="ARBA00009773"/>
    </source>
</evidence>
<name>A0A0E3X164_METMT</name>
<dbReference type="PANTHER" id="PTHR21716">
    <property type="entry name" value="TRANSMEMBRANE PROTEIN"/>
    <property type="match status" value="1"/>
</dbReference>
<feature type="transmembrane region" description="Helical" evidence="6">
    <location>
        <begin position="234"/>
        <end position="256"/>
    </location>
</feature>
<evidence type="ECO:0000313" key="7">
    <source>
        <dbReference type="EMBL" id="AKB85854.1"/>
    </source>
</evidence>
<dbReference type="PANTHER" id="PTHR21716:SF4">
    <property type="entry name" value="TRANSMEMBRANE PROTEIN 245"/>
    <property type="match status" value="1"/>
</dbReference>
<dbReference type="Proteomes" id="UP000033048">
    <property type="component" value="Chromosome"/>
</dbReference>
<proteinExistence type="inferred from homology"/>